<dbReference type="InterPro" id="IPR006860">
    <property type="entry name" value="FecR"/>
</dbReference>
<dbReference type="InterPro" id="IPR032508">
    <property type="entry name" value="FecR_C"/>
</dbReference>
<keyword evidence="1" id="KW-1133">Transmembrane helix</keyword>
<evidence type="ECO:0000259" key="3">
    <source>
        <dbReference type="Pfam" id="PF16344"/>
    </source>
</evidence>
<dbReference type="InterPro" id="IPR012373">
    <property type="entry name" value="Ferrdict_sens_TM"/>
</dbReference>
<protein>
    <submittedName>
        <fullName evidence="4">Fec operon regulator FecR</fullName>
    </submittedName>
</protein>
<evidence type="ECO:0000259" key="2">
    <source>
        <dbReference type="Pfam" id="PF04773"/>
    </source>
</evidence>
<dbReference type="Pfam" id="PF16344">
    <property type="entry name" value="FecR_C"/>
    <property type="match status" value="1"/>
</dbReference>
<dbReference type="AlphaFoldDB" id="A0A380CXA3"/>
<feature type="domain" description="Protein FecR C-terminal" evidence="3">
    <location>
        <begin position="331"/>
        <end position="398"/>
    </location>
</feature>
<organism evidence="4 5">
    <name type="scientific">Sphingobacterium spiritivorum</name>
    <name type="common">Flavobacterium spiritivorum</name>
    <dbReference type="NCBI Taxonomy" id="258"/>
    <lineage>
        <taxon>Bacteria</taxon>
        <taxon>Pseudomonadati</taxon>
        <taxon>Bacteroidota</taxon>
        <taxon>Sphingobacteriia</taxon>
        <taxon>Sphingobacteriales</taxon>
        <taxon>Sphingobacteriaceae</taxon>
        <taxon>Sphingobacterium</taxon>
    </lineage>
</organism>
<proteinExistence type="predicted"/>
<name>A0A380CXA3_SPHSI</name>
<dbReference type="Proteomes" id="UP000254893">
    <property type="component" value="Unassembled WGS sequence"/>
</dbReference>
<sequence length="400" mass="45666">MENQYRIIYLLTGKRKGVLNQEELRELEEWISKEESNRLFAQRLTDPKNRNESLDKLQYFADSQSLSQFKHTHQHLKPALRKSFIKNIPSRYWAAAILFVFCSAIALYFTISSQPVQQEDQLTRAGRDISPGKDKAILQLANGKHIALEELKNGESLDINGLRIVKSADGEISYSSSSAGTDVHLTNRIVTPRGGQYKVRLSDGTRVWLGAESELEYPVQFESDKREVRLSGEAFFEVTHAQNKTNEKIPFQVKMSLQTIEVLGTSFNVAAYPQDHTNRTTLVNGKIRINTAYSSDILQPGQQALVSKDGKNIQVYEVDVSNMDEWKNKSFRFEEESIQEIMNKVARWYDVDIVYEGKITEELFSGVVSKYENAANVLKLLELTGKVKFRIEGRRIIVMA</sequence>
<dbReference type="Gene3D" id="2.60.120.1440">
    <property type="match status" value="1"/>
</dbReference>
<reference evidence="4 5" key="1">
    <citation type="submission" date="2018-06" db="EMBL/GenBank/DDBJ databases">
        <authorList>
            <consortium name="Pathogen Informatics"/>
            <person name="Doyle S."/>
        </authorList>
    </citation>
    <scope>NUCLEOTIDE SEQUENCE [LARGE SCALE GENOMIC DNA]</scope>
    <source>
        <strain evidence="4 5">NCTC11388</strain>
    </source>
</reference>
<evidence type="ECO:0000256" key="1">
    <source>
        <dbReference type="SAM" id="Phobius"/>
    </source>
</evidence>
<dbReference type="PANTHER" id="PTHR30273">
    <property type="entry name" value="PERIPLASMIC SIGNAL SENSOR AND SIGMA FACTOR ACTIVATOR FECR-RELATED"/>
    <property type="match status" value="1"/>
</dbReference>
<dbReference type="EMBL" id="UGYW01000002">
    <property type="protein sequence ID" value="SUJ30226.1"/>
    <property type="molecule type" value="Genomic_DNA"/>
</dbReference>
<feature type="domain" description="FecR protein" evidence="2">
    <location>
        <begin position="188"/>
        <end position="287"/>
    </location>
</feature>
<gene>
    <name evidence="4" type="ORF">NCTC11388_04740</name>
</gene>
<dbReference type="Pfam" id="PF04773">
    <property type="entry name" value="FecR"/>
    <property type="match status" value="1"/>
</dbReference>
<dbReference type="PANTHER" id="PTHR30273:SF2">
    <property type="entry name" value="PROTEIN FECR"/>
    <property type="match status" value="1"/>
</dbReference>
<keyword evidence="1" id="KW-0472">Membrane</keyword>
<dbReference type="Gene3D" id="3.55.50.30">
    <property type="match status" value="1"/>
</dbReference>
<dbReference type="GO" id="GO:0016989">
    <property type="term" value="F:sigma factor antagonist activity"/>
    <property type="evidence" value="ECO:0007669"/>
    <property type="project" value="TreeGrafter"/>
</dbReference>
<dbReference type="RefSeq" id="WP_115171855.1">
    <property type="nucleotide sequence ID" value="NZ_UGYW01000002.1"/>
</dbReference>
<evidence type="ECO:0000313" key="5">
    <source>
        <dbReference type="Proteomes" id="UP000254893"/>
    </source>
</evidence>
<evidence type="ECO:0000313" key="4">
    <source>
        <dbReference type="EMBL" id="SUJ30226.1"/>
    </source>
</evidence>
<keyword evidence="1" id="KW-0812">Transmembrane</keyword>
<accession>A0A380CXA3</accession>
<feature type="transmembrane region" description="Helical" evidence="1">
    <location>
        <begin position="92"/>
        <end position="111"/>
    </location>
</feature>